<dbReference type="SMART" id="SM00177">
    <property type="entry name" value="ARF"/>
    <property type="match status" value="1"/>
</dbReference>
<sequence>MIRLTPSARLFIFKVILIGPGAVGKTSLLHRFVENNFSFRYKLTIGADFLSKIIQRKDDTIKLQIWDIGGQDRYKFLRASFFDGANGALVVFDLSRWHTFGELEDWIKDLREFAGEDTPFILIGNKIDLMNRKNEIYERENAEVFAKKEKIYYVETSAKSGENVEGAFWNLTNEMMKKTV</sequence>
<dbReference type="Pfam" id="PF00071">
    <property type="entry name" value="Ras"/>
    <property type="match status" value="1"/>
</dbReference>
<dbReference type="SMART" id="SM00174">
    <property type="entry name" value="RHO"/>
    <property type="match status" value="1"/>
</dbReference>
<name>A0A0F9IHE8_9ZZZZ</name>
<comment type="similarity">
    <text evidence="1">Belongs to the small GTPase superfamily. Rab family.</text>
</comment>
<accession>A0A0F9IHE8</accession>
<evidence type="ECO:0008006" key="3">
    <source>
        <dbReference type="Google" id="ProtNLM"/>
    </source>
</evidence>
<dbReference type="PROSITE" id="PS51421">
    <property type="entry name" value="RAS"/>
    <property type="match status" value="1"/>
</dbReference>
<dbReference type="GO" id="GO:0005525">
    <property type="term" value="F:GTP binding"/>
    <property type="evidence" value="ECO:0007669"/>
    <property type="project" value="InterPro"/>
</dbReference>
<dbReference type="AlphaFoldDB" id="A0A0F9IHE8"/>
<dbReference type="SUPFAM" id="SSF52540">
    <property type="entry name" value="P-loop containing nucleoside triphosphate hydrolases"/>
    <property type="match status" value="1"/>
</dbReference>
<gene>
    <name evidence="2" type="ORF">LCGC14_1657700</name>
</gene>
<proteinExistence type="inferred from homology"/>
<dbReference type="NCBIfam" id="TIGR00231">
    <property type="entry name" value="small_GTP"/>
    <property type="match status" value="1"/>
</dbReference>
<comment type="caution">
    <text evidence="2">The sequence shown here is derived from an EMBL/GenBank/DDBJ whole genome shotgun (WGS) entry which is preliminary data.</text>
</comment>
<dbReference type="InterPro" id="IPR005225">
    <property type="entry name" value="Small_GTP-bd"/>
</dbReference>
<dbReference type="PROSITE" id="PS51419">
    <property type="entry name" value="RAB"/>
    <property type="match status" value="1"/>
</dbReference>
<dbReference type="InterPro" id="IPR027417">
    <property type="entry name" value="P-loop_NTPase"/>
</dbReference>
<dbReference type="SMART" id="SM00175">
    <property type="entry name" value="RAB"/>
    <property type="match status" value="1"/>
</dbReference>
<dbReference type="PRINTS" id="PR00449">
    <property type="entry name" value="RASTRNSFRMNG"/>
</dbReference>
<reference evidence="2" key="1">
    <citation type="journal article" date="2015" name="Nature">
        <title>Complex archaea that bridge the gap between prokaryotes and eukaryotes.</title>
        <authorList>
            <person name="Spang A."/>
            <person name="Saw J.H."/>
            <person name="Jorgensen S.L."/>
            <person name="Zaremba-Niedzwiedzka K."/>
            <person name="Martijn J."/>
            <person name="Lind A.E."/>
            <person name="van Eijk R."/>
            <person name="Schleper C."/>
            <person name="Guy L."/>
            <person name="Ettema T.J."/>
        </authorList>
    </citation>
    <scope>NUCLEOTIDE SEQUENCE</scope>
</reference>
<dbReference type="Gene3D" id="3.40.50.300">
    <property type="entry name" value="P-loop containing nucleotide triphosphate hydrolases"/>
    <property type="match status" value="1"/>
</dbReference>
<organism evidence="2">
    <name type="scientific">marine sediment metagenome</name>
    <dbReference type="NCBI Taxonomy" id="412755"/>
    <lineage>
        <taxon>unclassified sequences</taxon>
        <taxon>metagenomes</taxon>
        <taxon>ecological metagenomes</taxon>
    </lineage>
</organism>
<dbReference type="InterPro" id="IPR001806">
    <property type="entry name" value="Small_GTPase"/>
</dbReference>
<dbReference type="InterPro" id="IPR050209">
    <property type="entry name" value="Rab_GTPases_membrane_traffic"/>
</dbReference>
<dbReference type="SMART" id="SM00176">
    <property type="entry name" value="RAN"/>
    <property type="match status" value="1"/>
</dbReference>
<dbReference type="CDD" id="cd00154">
    <property type="entry name" value="Rab"/>
    <property type="match status" value="1"/>
</dbReference>
<dbReference type="PANTHER" id="PTHR47979">
    <property type="entry name" value="DRAB11-RELATED"/>
    <property type="match status" value="1"/>
</dbReference>
<dbReference type="GO" id="GO:0003924">
    <property type="term" value="F:GTPase activity"/>
    <property type="evidence" value="ECO:0007669"/>
    <property type="project" value="InterPro"/>
</dbReference>
<evidence type="ECO:0000313" key="2">
    <source>
        <dbReference type="EMBL" id="KKM19234.1"/>
    </source>
</evidence>
<dbReference type="SMART" id="SM00173">
    <property type="entry name" value="RAS"/>
    <property type="match status" value="1"/>
</dbReference>
<dbReference type="EMBL" id="LAZR01014037">
    <property type="protein sequence ID" value="KKM19234.1"/>
    <property type="molecule type" value="Genomic_DNA"/>
</dbReference>
<protein>
    <recommendedName>
        <fullName evidence="3">GTP-binding protein</fullName>
    </recommendedName>
</protein>
<dbReference type="FunFam" id="3.40.50.300:FF:000808">
    <property type="entry name" value="Small GTP-binding protein, putative"/>
    <property type="match status" value="1"/>
</dbReference>
<evidence type="ECO:0000256" key="1">
    <source>
        <dbReference type="ARBA" id="ARBA00006270"/>
    </source>
</evidence>